<keyword evidence="2 4" id="KW-0238">DNA-binding</keyword>
<gene>
    <name evidence="6" type="ORF">HPO_16545</name>
</gene>
<evidence type="ECO:0000256" key="3">
    <source>
        <dbReference type="ARBA" id="ARBA00023163"/>
    </source>
</evidence>
<dbReference type="InterPro" id="IPR036271">
    <property type="entry name" value="Tet_transcr_reg_TetR-rel_C_sf"/>
</dbReference>
<dbReference type="PANTHER" id="PTHR47506:SF7">
    <property type="entry name" value="TRANSCRIPTIONAL REGULATORY PROTEIN"/>
    <property type="match status" value="1"/>
</dbReference>
<dbReference type="SUPFAM" id="SSF46689">
    <property type="entry name" value="Homeodomain-like"/>
    <property type="match status" value="1"/>
</dbReference>
<evidence type="ECO:0000259" key="5">
    <source>
        <dbReference type="PROSITE" id="PS50977"/>
    </source>
</evidence>
<dbReference type="Gene3D" id="1.10.357.10">
    <property type="entry name" value="Tetracycline Repressor, domain 2"/>
    <property type="match status" value="1"/>
</dbReference>
<dbReference type="PRINTS" id="PR00455">
    <property type="entry name" value="HTHTETR"/>
</dbReference>
<evidence type="ECO:0000313" key="7">
    <source>
        <dbReference type="Proteomes" id="UP000027100"/>
    </source>
</evidence>
<dbReference type="Pfam" id="PF00440">
    <property type="entry name" value="TetR_N"/>
    <property type="match status" value="1"/>
</dbReference>
<dbReference type="eggNOG" id="COG1309">
    <property type="taxonomic scope" value="Bacteria"/>
</dbReference>
<accession>A0A062VA95</accession>
<dbReference type="OrthoDB" id="9811084at2"/>
<comment type="caution">
    <text evidence="6">The sequence shown here is derived from an EMBL/GenBank/DDBJ whole genome shotgun (WGS) entry which is preliminary data.</text>
</comment>
<dbReference type="PROSITE" id="PS50977">
    <property type="entry name" value="HTH_TETR_2"/>
    <property type="match status" value="1"/>
</dbReference>
<protein>
    <submittedName>
        <fullName evidence="6">Transcriptional regulator</fullName>
    </submittedName>
</protein>
<dbReference type="InterPro" id="IPR001647">
    <property type="entry name" value="HTH_TetR"/>
</dbReference>
<dbReference type="AlphaFoldDB" id="A0A062VA95"/>
<keyword evidence="1" id="KW-0805">Transcription regulation</keyword>
<dbReference type="STRING" id="1280954.HPO_16545"/>
<sequence length="187" mass="19916">MRISKEQARKNREIVVETAARLFRERGFDGVGVSDLMSAAGFTHGGFYNHFATKDALVSEALAQAWTEMAAERAKARGLPRLMKAYLSRETRKAPGSSCPAAALAGDVARQPDGVRDVFADGLEEMIGSVQKLLPEAPGPDSRTRAASLVASMVGALILSRAVPDSSPLADEMLEATLTSALGRSRL</sequence>
<proteinExistence type="predicted"/>
<evidence type="ECO:0000256" key="2">
    <source>
        <dbReference type="ARBA" id="ARBA00023125"/>
    </source>
</evidence>
<dbReference type="Proteomes" id="UP000027100">
    <property type="component" value="Unassembled WGS sequence"/>
</dbReference>
<dbReference type="RefSeq" id="WP_035601289.1">
    <property type="nucleotide sequence ID" value="NZ_ARYM01000025.1"/>
</dbReference>
<evidence type="ECO:0000313" key="6">
    <source>
        <dbReference type="EMBL" id="KCZ97090.1"/>
    </source>
</evidence>
<dbReference type="PATRIC" id="fig|1280954.3.peg.3341"/>
<dbReference type="PANTHER" id="PTHR47506">
    <property type="entry name" value="TRANSCRIPTIONAL REGULATORY PROTEIN"/>
    <property type="match status" value="1"/>
</dbReference>
<evidence type="ECO:0000256" key="4">
    <source>
        <dbReference type="PROSITE-ProRule" id="PRU00335"/>
    </source>
</evidence>
<feature type="DNA-binding region" description="H-T-H motif" evidence="4">
    <location>
        <begin position="32"/>
        <end position="51"/>
    </location>
</feature>
<keyword evidence="7" id="KW-1185">Reference proteome</keyword>
<feature type="domain" description="HTH tetR-type" evidence="5">
    <location>
        <begin position="9"/>
        <end position="69"/>
    </location>
</feature>
<reference evidence="6 7" key="1">
    <citation type="journal article" date="2014" name="Antonie Van Leeuwenhoek">
        <title>Hyphomonas beringensis sp. nov. and Hyphomonas chukchiensis sp. nov., isolated from surface seawater of the Bering Sea and Chukchi Sea.</title>
        <authorList>
            <person name="Li C."/>
            <person name="Lai Q."/>
            <person name="Li G."/>
            <person name="Dong C."/>
            <person name="Wang J."/>
            <person name="Liao Y."/>
            <person name="Shao Z."/>
        </authorList>
    </citation>
    <scope>NUCLEOTIDE SEQUENCE [LARGE SCALE GENOMIC DNA]</scope>
    <source>
        <strain evidence="6 7">PS728</strain>
    </source>
</reference>
<keyword evidence="3" id="KW-0804">Transcription</keyword>
<dbReference type="SUPFAM" id="SSF48498">
    <property type="entry name" value="Tetracyclin repressor-like, C-terminal domain"/>
    <property type="match status" value="1"/>
</dbReference>
<dbReference type="Gene3D" id="1.10.10.60">
    <property type="entry name" value="Homeodomain-like"/>
    <property type="match status" value="1"/>
</dbReference>
<evidence type="ECO:0000256" key="1">
    <source>
        <dbReference type="ARBA" id="ARBA00023015"/>
    </source>
</evidence>
<dbReference type="GO" id="GO:0003677">
    <property type="term" value="F:DNA binding"/>
    <property type="evidence" value="ECO:0007669"/>
    <property type="project" value="UniProtKB-UniRule"/>
</dbReference>
<dbReference type="EMBL" id="ARYM01000025">
    <property type="protein sequence ID" value="KCZ97090.1"/>
    <property type="molecule type" value="Genomic_DNA"/>
</dbReference>
<dbReference type="InterPro" id="IPR009057">
    <property type="entry name" value="Homeodomain-like_sf"/>
</dbReference>
<name>A0A062VA95_9PROT</name>
<organism evidence="6 7">
    <name type="scientific">Hyphomonas polymorpha PS728</name>
    <dbReference type="NCBI Taxonomy" id="1280954"/>
    <lineage>
        <taxon>Bacteria</taxon>
        <taxon>Pseudomonadati</taxon>
        <taxon>Pseudomonadota</taxon>
        <taxon>Alphaproteobacteria</taxon>
        <taxon>Hyphomonadales</taxon>
        <taxon>Hyphomonadaceae</taxon>
        <taxon>Hyphomonas</taxon>
    </lineage>
</organism>